<keyword evidence="1 2" id="KW-0430">Lectin</keyword>
<keyword evidence="6" id="KW-1185">Reference proteome</keyword>
<dbReference type="AlphaFoldDB" id="A0A8S1HIW1"/>
<evidence type="ECO:0000313" key="6">
    <source>
        <dbReference type="Proteomes" id="UP000835052"/>
    </source>
</evidence>
<dbReference type="Pfam" id="PF00337">
    <property type="entry name" value="Gal-bind_lectin"/>
    <property type="match status" value="1"/>
</dbReference>
<sequence>MVKLLLVLLFGLLPVIDGLYYRCGLMRTVPGPHPDIPAISFLMSRTLGVGDTIIIKGKVFPDVQAKKRLTIDLLTELSEEYYKSVSTLHFSAQFDLNRTSIGDYKPNANQVFREEKILPLALTLEPFSIRIKVEADGYSIYVDKKFLYKLKYSTDLKESYKTVWRIFLQNVDIHTECIIDCKEDKDCPAGGMTYIISNRSYREAVGTCPE</sequence>
<comment type="caution">
    <text evidence="5">The sequence shown here is derived from an EMBL/GenBank/DDBJ whole genome shotgun (WGS) entry which is preliminary data.</text>
</comment>
<accession>A0A8S1HIW1</accession>
<evidence type="ECO:0000256" key="3">
    <source>
        <dbReference type="SAM" id="SignalP"/>
    </source>
</evidence>
<feature type="chain" id="PRO_5035944834" description="Galectin" evidence="3">
    <location>
        <begin position="19"/>
        <end position="210"/>
    </location>
</feature>
<protein>
    <recommendedName>
        <fullName evidence="2">Galectin</fullName>
    </recommendedName>
</protein>
<feature type="domain" description="Galectin" evidence="4">
    <location>
        <begin position="39"/>
        <end position="174"/>
    </location>
</feature>
<dbReference type="Proteomes" id="UP000835052">
    <property type="component" value="Unassembled WGS sequence"/>
</dbReference>
<keyword evidence="3" id="KW-0732">Signal</keyword>
<name>A0A8S1HIW1_9PELO</name>
<evidence type="ECO:0000259" key="4">
    <source>
        <dbReference type="PROSITE" id="PS51304"/>
    </source>
</evidence>
<proteinExistence type="predicted"/>
<dbReference type="GO" id="GO:0030246">
    <property type="term" value="F:carbohydrate binding"/>
    <property type="evidence" value="ECO:0007669"/>
    <property type="project" value="UniProtKB-UniRule"/>
</dbReference>
<dbReference type="Gene3D" id="2.60.120.200">
    <property type="match status" value="1"/>
</dbReference>
<organism evidence="5 6">
    <name type="scientific">Caenorhabditis auriculariae</name>
    <dbReference type="NCBI Taxonomy" id="2777116"/>
    <lineage>
        <taxon>Eukaryota</taxon>
        <taxon>Metazoa</taxon>
        <taxon>Ecdysozoa</taxon>
        <taxon>Nematoda</taxon>
        <taxon>Chromadorea</taxon>
        <taxon>Rhabditida</taxon>
        <taxon>Rhabditina</taxon>
        <taxon>Rhabditomorpha</taxon>
        <taxon>Rhabditoidea</taxon>
        <taxon>Rhabditidae</taxon>
        <taxon>Peloderinae</taxon>
        <taxon>Caenorhabditis</taxon>
    </lineage>
</organism>
<evidence type="ECO:0000313" key="5">
    <source>
        <dbReference type="EMBL" id="CAD6194932.1"/>
    </source>
</evidence>
<dbReference type="InterPro" id="IPR001079">
    <property type="entry name" value="Galectin_CRD"/>
</dbReference>
<reference evidence="5" key="1">
    <citation type="submission" date="2020-10" db="EMBL/GenBank/DDBJ databases">
        <authorList>
            <person name="Kikuchi T."/>
        </authorList>
    </citation>
    <scope>NUCLEOTIDE SEQUENCE</scope>
    <source>
        <strain evidence="5">NKZ352</strain>
    </source>
</reference>
<dbReference type="SUPFAM" id="SSF49899">
    <property type="entry name" value="Concanavalin A-like lectins/glucanases"/>
    <property type="match status" value="1"/>
</dbReference>
<evidence type="ECO:0000256" key="1">
    <source>
        <dbReference type="ARBA" id="ARBA00022734"/>
    </source>
</evidence>
<gene>
    <name evidence="5" type="ORF">CAUJ_LOCUS10851</name>
</gene>
<evidence type="ECO:0000256" key="2">
    <source>
        <dbReference type="RuleBase" id="RU102079"/>
    </source>
</evidence>
<feature type="signal peptide" evidence="3">
    <location>
        <begin position="1"/>
        <end position="18"/>
    </location>
</feature>
<dbReference type="EMBL" id="CAJGYM010000049">
    <property type="protein sequence ID" value="CAD6194932.1"/>
    <property type="molecule type" value="Genomic_DNA"/>
</dbReference>
<dbReference type="InterPro" id="IPR013320">
    <property type="entry name" value="ConA-like_dom_sf"/>
</dbReference>
<dbReference type="PROSITE" id="PS51304">
    <property type="entry name" value="GALECTIN"/>
    <property type="match status" value="1"/>
</dbReference>